<dbReference type="SUPFAM" id="SSF53448">
    <property type="entry name" value="Nucleotide-diphospho-sugar transferases"/>
    <property type="match status" value="1"/>
</dbReference>
<dbReference type="CDD" id="cd00761">
    <property type="entry name" value="Glyco_tranf_GTA_type"/>
    <property type="match status" value="1"/>
</dbReference>
<dbReference type="RefSeq" id="WP_377302661.1">
    <property type="nucleotide sequence ID" value="NZ_CP180191.1"/>
</dbReference>
<feature type="domain" description="Glycosyltransferase 2-like" evidence="1">
    <location>
        <begin position="9"/>
        <end position="116"/>
    </location>
</feature>
<dbReference type="PANTHER" id="PTHR43685:SF2">
    <property type="entry name" value="GLYCOSYLTRANSFERASE 2-LIKE DOMAIN-CONTAINING PROTEIN"/>
    <property type="match status" value="1"/>
</dbReference>
<protein>
    <submittedName>
        <fullName evidence="2">Glycosyltransferase family 2 protein</fullName>
    </submittedName>
</protein>
<dbReference type="Pfam" id="PF00535">
    <property type="entry name" value="Glycos_transf_2"/>
    <property type="match status" value="1"/>
</dbReference>
<organism evidence="2 3">
    <name type="scientific">Piscinibacterium candidicorallinum</name>
    <dbReference type="NCBI Taxonomy" id="1793872"/>
    <lineage>
        <taxon>Bacteria</taxon>
        <taxon>Pseudomonadati</taxon>
        <taxon>Pseudomonadota</taxon>
        <taxon>Betaproteobacteria</taxon>
        <taxon>Burkholderiales</taxon>
        <taxon>Piscinibacterium</taxon>
    </lineage>
</organism>
<dbReference type="InterPro" id="IPR050834">
    <property type="entry name" value="Glycosyltransf_2"/>
</dbReference>
<dbReference type="Gene3D" id="3.90.550.10">
    <property type="entry name" value="Spore Coat Polysaccharide Biosynthesis Protein SpsA, Chain A"/>
    <property type="match status" value="1"/>
</dbReference>
<comment type="caution">
    <text evidence="2">The sequence shown here is derived from an EMBL/GenBank/DDBJ whole genome shotgun (WGS) entry which is preliminary data.</text>
</comment>
<name>A0ABV7H1M1_9BURK</name>
<evidence type="ECO:0000313" key="2">
    <source>
        <dbReference type="EMBL" id="MFC3147497.1"/>
    </source>
</evidence>
<keyword evidence="3" id="KW-1185">Reference proteome</keyword>
<dbReference type="Proteomes" id="UP001595556">
    <property type="component" value="Unassembled WGS sequence"/>
</dbReference>
<accession>A0ABV7H1M1</accession>
<dbReference type="InterPro" id="IPR001173">
    <property type="entry name" value="Glyco_trans_2-like"/>
</dbReference>
<dbReference type="PANTHER" id="PTHR43685">
    <property type="entry name" value="GLYCOSYLTRANSFERASE"/>
    <property type="match status" value="1"/>
</dbReference>
<reference evidence="3" key="1">
    <citation type="journal article" date="2019" name="Int. J. Syst. Evol. Microbiol.">
        <title>The Global Catalogue of Microorganisms (GCM) 10K type strain sequencing project: providing services to taxonomists for standard genome sequencing and annotation.</title>
        <authorList>
            <consortium name="The Broad Institute Genomics Platform"/>
            <consortium name="The Broad Institute Genome Sequencing Center for Infectious Disease"/>
            <person name="Wu L."/>
            <person name="Ma J."/>
        </authorList>
    </citation>
    <scope>NUCLEOTIDE SEQUENCE [LARGE SCALE GENOMIC DNA]</scope>
    <source>
        <strain evidence="3">KCTC 52168</strain>
    </source>
</reference>
<sequence>MTDSAPAVSIILFAYNQAAFAREAAQSCVNQDCEPIEIILSDDSSSDDTFAILQEVAASYRGPHRVRAQRTPRNLGIGGHVNMLIQASSGALIVPAAGDDFSEPDRIATLLAAWRAADCRPDLIATHIREMSYTGEPLELRRVDALQDWRSAEQWAARRPYIVGAGHAFTRRLFDRFGLYQDGVFCEDQINTFRAIVSGGALTLDCAPVRWRVGGSSTHIERSEAEIREQRARRHRAWMVAEHAQLTADAAVAGVSGQVAAHLAQHYGAFLMARDLVGAQGLAAHLRVAGAYPQLSTAWRYRRALQHWWRQR</sequence>
<gene>
    <name evidence="2" type="ORF">ACFOEN_07570</name>
</gene>
<dbReference type="InterPro" id="IPR029044">
    <property type="entry name" value="Nucleotide-diphossugar_trans"/>
</dbReference>
<proteinExistence type="predicted"/>
<evidence type="ECO:0000259" key="1">
    <source>
        <dbReference type="Pfam" id="PF00535"/>
    </source>
</evidence>
<evidence type="ECO:0000313" key="3">
    <source>
        <dbReference type="Proteomes" id="UP001595556"/>
    </source>
</evidence>
<dbReference type="EMBL" id="JBHRTI010000004">
    <property type="protein sequence ID" value="MFC3147497.1"/>
    <property type="molecule type" value="Genomic_DNA"/>
</dbReference>